<dbReference type="Pfam" id="PF01850">
    <property type="entry name" value="PIN"/>
    <property type="match status" value="1"/>
</dbReference>
<reference evidence="2 3" key="2">
    <citation type="submission" date="2018-06" db="EMBL/GenBank/DDBJ databases">
        <title>Metagenomic assembly of (sub)arctic Cyanobacteria and their associated microbiome from non-axenic cultures.</title>
        <authorList>
            <person name="Baurain D."/>
        </authorList>
    </citation>
    <scope>NUCLEOTIDE SEQUENCE [LARGE SCALE GENOMIC DNA]</scope>
    <source>
        <strain evidence="2">ULC027bin1</strain>
    </source>
</reference>
<evidence type="ECO:0000313" key="2">
    <source>
        <dbReference type="EMBL" id="PZO60754.1"/>
    </source>
</evidence>
<dbReference type="EMBL" id="QBMP01000007">
    <property type="protein sequence ID" value="PZO60754.1"/>
    <property type="molecule type" value="Genomic_DNA"/>
</dbReference>
<evidence type="ECO:0000313" key="3">
    <source>
        <dbReference type="Proteomes" id="UP000249794"/>
    </source>
</evidence>
<comment type="caution">
    <text evidence="2">The sequence shown here is derived from an EMBL/GenBank/DDBJ whole genome shotgun (WGS) entry which is preliminary data.</text>
</comment>
<feature type="domain" description="PIN" evidence="1">
    <location>
        <begin position="7"/>
        <end position="124"/>
    </location>
</feature>
<proteinExistence type="predicted"/>
<evidence type="ECO:0000259" key="1">
    <source>
        <dbReference type="Pfam" id="PF01850"/>
    </source>
</evidence>
<dbReference type="InterPro" id="IPR029060">
    <property type="entry name" value="PIN-like_dom_sf"/>
</dbReference>
<reference evidence="3" key="1">
    <citation type="submission" date="2018-04" db="EMBL/GenBank/DDBJ databases">
        <authorList>
            <person name="Cornet L."/>
        </authorList>
    </citation>
    <scope>NUCLEOTIDE SEQUENCE [LARGE SCALE GENOMIC DNA]</scope>
</reference>
<dbReference type="InterPro" id="IPR039018">
    <property type="entry name" value="VapC20-like"/>
</dbReference>
<dbReference type="GO" id="GO:0016075">
    <property type="term" value="P:rRNA catabolic process"/>
    <property type="evidence" value="ECO:0007669"/>
    <property type="project" value="TreeGrafter"/>
</dbReference>
<sequence length="140" mass="15881">MYMERVLADSGFVVALMNRSDQRHADVSPIYKQYAQILLPQMVLVEVAYLIGRDAGISTVVEFLKGLPASRFEVIEASAQDLERTAQILEQYADSKVDFVDAIVMAIAERLNITAILTIDQRDFRLFRPSHCESFTLRPQ</sequence>
<dbReference type="SUPFAM" id="SSF88723">
    <property type="entry name" value="PIN domain-like"/>
    <property type="match status" value="1"/>
</dbReference>
<dbReference type="PANTHER" id="PTHR42188:SF1">
    <property type="entry name" value="23S RRNA-SPECIFIC ENDONUCLEASE VAPC20"/>
    <property type="match status" value="1"/>
</dbReference>
<dbReference type="GO" id="GO:0004521">
    <property type="term" value="F:RNA endonuclease activity"/>
    <property type="evidence" value="ECO:0007669"/>
    <property type="project" value="InterPro"/>
</dbReference>
<organism evidence="2 3">
    <name type="scientific">Phormidesmis priestleyi</name>
    <dbReference type="NCBI Taxonomy" id="268141"/>
    <lineage>
        <taxon>Bacteria</taxon>
        <taxon>Bacillati</taxon>
        <taxon>Cyanobacteriota</taxon>
        <taxon>Cyanophyceae</taxon>
        <taxon>Leptolyngbyales</taxon>
        <taxon>Leptolyngbyaceae</taxon>
        <taxon>Phormidesmis</taxon>
    </lineage>
</organism>
<dbReference type="InterPro" id="IPR002716">
    <property type="entry name" value="PIN_dom"/>
</dbReference>
<dbReference type="AlphaFoldDB" id="A0A2W4XUW5"/>
<dbReference type="Gene3D" id="3.40.50.1010">
    <property type="entry name" value="5'-nuclease"/>
    <property type="match status" value="1"/>
</dbReference>
<name>A0A2W4XUW5_9CYAN</name>
<accession>A0A2W4XUW5</accession>
<dbReference type="PANTHER" id="PTHR42188">
    <property type="entry name" value="23S RRNA-SPECIFIC ENDONUCLEASE VAPC20"/>
    <property type="match status" value="1"/>
</dbReference>
<protein>
    <submittedName>
        <fullName evidence="2">Twitching motility protein PilT</fullName>
    </submittedName>
</protein>
<gene>
    <name evidence="2" type="ORF">DCF15_01595</name>
</gene>
<dbReference type="Proteomes" id="UP000249794">
    <property type="component" value="Unassembled WGS sequence"/>
</dbReference>